<sequence length="57" mass="6021">MTGCYIAGCLVLVCCWSTGAWLLAVVHCLVLLPCWLVAVHYDSVAVACARGIAIQSP</sequence>
<protein>
    <submittedName>
        <fullName evidence="1">Uncharacterized protein</fullName>
    </submittedName>
</protein>
<name>A0ABS8TJH0_DATST</name>
<reference evidence="1 2" key="1">
    <citation type="journal article" date="2021" name="BMC Genomics">
        <title>Datura genome reveals duplications of psychoactive alkaloid biosynthetic genes and high mutation rate following tissue culture.</title>
        <authorList>
            <person name="Rajewski A."/>
            <person name="Carter-House D."/>
            <person name="Stajich J."/>
            <person name="Litt A."/>
        </authorList>
    </citation>
    <scope>NUCLEOTIDE SEQUENCE [LARGE SCALE GENOMIC DNA]</scope>
    <source>
        <strain evidence="1">AR-01</strain>
    </source>
</reference>
<keyword evidence="2" id="KW-1185">Reference proteome</keyword>
<evidence type="ECO:0000313" key="1">
    <source>
        <dbReference type="EMBL" id="MCD7471090.1"/>
    </source>
</evidence>
<feature type="non-terminal residue" evidence="1">
    <location>
        <position position="57"/>
    </location>
</feature>
<gene>
    <name evidence="1" type="ORF">HAX54_011374</name>
</gene>
<proteinExistence type="predicted"/>
<comment type="caution">
    <text evidence="1">The sequence shown here is derived from an EMBL/GenBank/DDBJ whole genome shotgun (WGS) entry which is preliminary data.</text>
</comment>
<dbReference type="EMBL" id="JACEIK010001643">
    <property type="protein sequence ID" value="MCD7471090.1"/>
    <property type="molecule type" value="Genomic_DNA"/>
</dbReference>
<accession>A0ABS8TJH0</accession>
<evidence type="ECO:0000313" key="2">
    <source>
        <dbReference type="Proteomes" id="UP000823775"/>
    </source>
</evidence>
<organism evidence="1 2">
    <name type="scientific">Datura stramonium</name>
    <name type="common">Jimsonweed</name>
    <name type="synonym">Common thornapple</name>
    <dbReference type="NCBI Taxonomy" id="4076"/>
    <lineage>
        <taxon>Eukaryota</taxon>
        <taxon>Viridiplantae</taxon>
        <taxon>Streptophyta</taxon>
        <taxon>Embryophyta</taxon>
        <taxon>Tracheophyta</taxon>
        <taxon>Spermatophyta</taxon>
        <taxon>Magnoliopsida</taxon>
        <taxon>eudicotyledons</taxon>
        <taxon>Gunneridae</taxon>
        <taxon>Pentapetalae</taxon>
        <taxon>asterids</taxon>
        <taxon>lamiids</taxon>
        <taxon>Solanales</taxon>
        <taxon>Solanaceae</taxon>
        <taxon>Solanoideae</taxon>
        <taxon>Datureae</taxon>
        <taxon>Datura</taxon>
    </lineage>
</organism>
<dbReference type="Proteomes" id="UP000823775">
    <property type="component" value="Unassembled WGS sequence"/>
</dbReference>